<feature type="transmembrane region" description="Helical" evidence="9">
    <location>
        <begin position="778"/>
        <end position="798"/>
    </location>
</feature>
<dbReference type="InterPro" id="IPR022813">
    <property type="entry name" value="SecD/SecF_arch_bac"/>
</dbReference>
<keyword evidence="6 9" id="KW-1133">Transmembrane helix</keyword>
<dbReference type="NCBIfam" id="TIGR00916">
    <property type="entry name" value="2A0604s01"/>
    <property type="match status" value="2"/>
</dbReference>
<dbReference type="FunFam" id="1.20.1640.10:FF:000004">
    <property type="entry name" value="Protein translocase subunit SecD"/>
    <property type="match status" value="1"/>
</dbReference>
<comment type="subcellular location">
    <subcellularLocation>
        <location evidence="1 9">Cell membrane</location>
        <topology evidence="1 9">Multi-pass membrane protein</topology>
    </subcellularLocation>
</comment>
<feature type="transmembrane region" description="Helical" evidence="9">
    <location>
        <begin position="947"/>
        <end position="972"/>
    </location>
</feature>
<dbReference type="Gene3D" id="3.30.70.3220">
    <property type="match status" value="1"/>
</dbReference>
<comment type="similarity">
    <text evidence="9">Belongs to the SecD/SecF family. SecD subfamily.</text>
</comment>
<proteinExistence type="inferred from homology"/>
<feature type="transmembrane region" description="Helical" evidence="9">
    <location>
        <begin position="650"/>
        <end position="671"/>
    </location>
</feature>
<dbReference type="KEGG" id="ptan:CRYO30217_02704"/>
<evidence type="ECO:0000256" key="10">
    <source>
        <dbReference type="HAMAP-Rule" id="MF_01464"/>
    </source>
</evidence>
<dbReference type="AlphaFoldDB" id="A0A916NT46"/>
<evidence type="ECO:0000313" key="15">
    <source>
        <dbReference type="Proteomes" id="UP000683507"/>
    </source>
</evidence>
<dbReference type="InterPro" id="IPR005665">
    <property type="entry name" value="SecF_bac"/>
</dbReference>
<protein>
    <recommendedName>
        <fullName evidence="9 10">Multifunctional fusion protein</fullName>
    </recommendedName>
    <domain>
        <recommendedName>
            <fullName evidence="9">Protein translocase subunit SecD</fullName>
        </recommendedName>
    </domain>
    <domain>
        <recommendedName>
            <fullName evidence="10">Protein-export membrane protein SecF</fullName>
        </recommendedName>
    </domain>
</protein>
<dbReference type="Pfam" id="PF21760">
    <property type="entry name" value="SecD_1st"/>
    <property type="match status" value="1"/>
</dbReference>
<evidence type="ECO:0000256" key="8">
    <source>
        <dbReference type="ARBA" id="ARBA00023136"/>
    </source>
</evidence>
<dbReference type="PRINTS" id="PR01755">
    <property type="entry name" value="SECFTRNLCASE"/>
</dbReference>
<organism evidence="14 15">
    <name type="scientific">Parvicella tangerina</name>
    <dbReference type="NCBI Taxonomy" id="2829795"/>
    <lineage>
        <taxon>Bacteria</taxon>
        <taxon>Pseudomonadati</taxon>
        <taxon>Bacteroidota</taxon>
        <taxon>Flavobacteriia</taxon>
        <taxon>Flavobacteriales</taxon>
        <taxon>Parvicellaceae</taxon>
        <taxon>Parvicella</taxon>
    </lineage>
</organism>
<feature type="transmembrane region" description="Helical" evidence="9">
    <location>
        <begin position="1058"/>
        <end position="1082"/>
    </location>
</feature>
<dbReference type="NCBIfam" id="TIGR00966">
    <property type="entry name" value="transloc_SecF"/>
    <property type="match status" value="1"/>
</dbReference>
<dbReference type="GO" id="GO:0065002">
    <property type="term" value="P:intracellular protein transmembrane transport"/>
    <property type="evidence" value="ECO:0007669"/>
    <property type="project" value="UniProtKB-UniRule"/>
</dbReference>
<keyword evidence="2 9" id="KW-0813">Transport</keyword>
<evidence type="ECO:0000256" key="1">
    <source>
        <dbReference type="ARBA" id="ARBA00004651"/>
    </source>
</evidence>
<dbReference type="InterPro" id="IPR005791">
    <property type="entry name" value="SecD"/>
</dbReference>
<dbReference type="Proteomes" id="UP000683507">
    <property type="component" value="Chromosome"/>
</dbReference>
<comment type="similarity">
    <text evidence="10">Belongs to the SecD/SecF family. SecF subfamily.</text>
</comment>
<gene>
    <name evidence="9 14" type="primary">secD</name>
    <name evidence="10" type="synonym">secF</name>
    <name evidence="14" type="ORF">CRYO30217_02704</name>
</gene>
<keyword evidence="8 9" id="KW-0472">Membrane</keyword>
<dbReference type="NCBIfam" id="TIGR01129">
    <property type="entry name" value="secD"/>
    <property type="match status" value="1"/>
</dbReference>
<feature type="transmembrane region" description="Helical" evidence="9">
    <location>
        <begin position="692"/>
        <end position="714"/>
    </location>
</feature>
<dbReference type="InterPro" id="IPR022646">
    <property type="entry name" value="SecD/SecF_CS"/>
</dbReference>
<feature type="transmembrane region" description="Helical" evidence="9">
    <location>
        <begin position="984"/>
        <end position="1003"/>
    </location>
</feature>
<dbReference type="RefSeq" id="WP_258542912.1">
    <property type="nucleotide sequence ID" value="NZ_OU015584.1"/>
</dbReference>
<evidence type="ECO:0000256" key="2">
    <source>
        <dbReference type="ARBA" id="ARBA00022448"/>
    </source>
</evidence>
<feature type="transmembrane region" description="Helical" evidence="9">
    <location>
        <begin position="597"/>
        <end position="617"/>
    </location>
</feature>
<dbReference type="PANTHER" id="PTHR30081">
    <property type="entry name" value="PROTEIN-EXPORT MEMBRANE PROTEIN SEC"/>
    <property type="match status" value="1"/>
</dbReference>
<dbReference type="Pfam" id="PF07549">
    <property type="entry name" value="Sec_GG"/>
    <property type="match status" value="1"/>
</dbReference>
<keyword evidence="15" id="KW-1185">Reference proteome</keyword>
<reference evidence="14" key="1">
    <citation type="submission" date="2021-04" db="EMBL/GenBank/DDBJ databases">
        <authorList>
            <person name="Rodrigo-Torres L."/>
            <person name="Arahal R. D."/>
            <person name="Lucena T."/>
        </authorList>
    </citation>
    <scope>NUCLEOTIDE SEQUENCE</scope>
    <source>
        <strain evidence="14">AS29M-1</strain>
    </source>
</reference>
<dbReference type="GO" id="GO:0015450">
    <property type="term" value="F:protein-transporting ATPase activity"/>
    <property type="evidence" value="ECO:0007669"/>
    <property type="project" value="InterPro"/>
</dbReference>
<dbReference type="PROSITE" id="PS51257">
    <property type="entry name" value="PROKAR_LIPOPROTEIN"/>
    <property type="match status" value="1"/>
</dbReference>
<feature type="transmembrane region" description="Helical" evidence="9">
    <location>
        <begin position="919"/>
        <end position="940"/>
    </location>
</feature>
<dbReference type="HAMAP" id="MF_01464_B">
    <property type="entry name" value="SecF_B"/>
    <property type="match status" value="1"/>
</dbReference>
<accession>A0A916NT46</accession>
<dbReference type="Pfam" id="PF02355">
    <property type="entry name" value="SecD_SecF_C"/>
    <property type="match status" value="2"/>
</dbReference>
<evidence type="ECO:0000259" key="12">
    <source>
        <dbReference type="Pfam" id="PF21760"/>
    </source>
</evidence>
<dbReference type="EMBL" id="OU015584">
    <property type="protein sequence ID" value="CAG5085262.1"/>
    <property type="molecule type" value="Genomic_DNA"/>
</dbReference>
<evidence type="ECO:0000256" key="4">
    <source>
        <dbReference type="ARBA" id="ARBA00022692"/>
    </source>
</evidence>
<evidence type="ECO:0000256" key="7">
    <source>
        <dbReference type="ARBA" id="ARBA00023010"/>
    </source>
</evidence>
<keyword evidence="3 9" id="KW-1003">Cell membrane</keyword>
<evidence type="ECO:0000256" key="5">
    <source>
        <dbReference type="ARBA" id="ARBA00022927"/>
    </source>
</evidence>
<comment type="subunit">
    <text evidence="9">Forms a complex with SecF. Part of the essential Sec protein translocation apparatus which comprises SecA, SecYEG and auxiliary proteins SecDF. Other proteins may also be involved.</text>
</comment>
<dbReference type="InterPro" id="IPR022645">
    <property type="entry name" value="SecD/SecF_bac"/>
</dbReference>
<feature type="domain" description="Protein translocase subunit SecDF P1" evidence="12">
    <location>
        <begin position="218"/>
        <end position="273"/>
    </location>
</feature>
<feature type="transmembrane region" description="Helical" evidence="9">
    <location>
        <begin position="1034"/>
        <end position="1052"/>
    </location>
</feature>
<feature type="transmembrane region" description="Helical" evidence="9">
    <location>
        <begin position="720"/>
        <end position="744"/>
    </location>
</feature>
<dbReference type="GO" id="GO:0005886">
    <property type="term" value="C:plasma membrane"/>
    <property type="evidence" value="ECO:0007669"/>
    <property type="project" value="UniProtKB-SubCell"/>
</dbReference>
<dbReference type="SUPFAM" id="SSF82866">
    <property type="entry name" value="Multidrug efflux transporter AcrB transmembrane domain"/>
    <property type="match status" value="2"/>
</dbReference>
<dbReference type="PANTHER" id="PTHR30081:SF1">
    <property type="entry name" value="PROTEIN TRANSLOCASE SUBUNIT SECD"/>
    <property type="match status" value="1"/>
</dbReference>
<dbReference type="InterPro" id="IPR054384">
    <property type="entry name" value="SecDF_P1_head"/>
</dbReference>
<dbReference type="HAMAP" id="MF_01463_B">
    <property type="entry name" value="SecD_B"/>
    <property type="match status" value="1"/>
</dbReference>
<feature type="domain" description="Protein export membrane protein SecD/SecF C-terminal" evidence="11">
    <location>
        <begin position="579"/>
        <end position="745"/>
    </location>
</feature>
<dbReference type="Gene3D" id="1.20.1640.10">
    <property type="entry name" value="Multidrug efflux transporter AcrB transmembrane domain"/>
    <property type="match status" value="2"/>
</dbReference>
<evidence type="ECO:0000259" key="11">
    <source>
        <dbReference type="Pfam" id="PF02355"/>
    </source>
</evidence>
<sequence>MRNRSAIWVFTILLTLACLYQLSLSWFTGDLEDKAKVEASSTLEEIKNSVEVNGDELVILGSDTIVVENGKLTPKQELDIYSYYESSYIAQHADDPVYPVLGLSYRKCKSQQLTKGLDLQGGMSFTLEISIPELVKNKAGFKAEQKPFKDTYDAALDAFGKGQGDDFIELFFEAYEEGPWKDKKMDFFYMGSEGEFTPDMTQTEMKEKLQAMADESIEATKTVIEERVNRFGLGQIVIQSEPLSGRLHIEVPGAKDKQGLRNMLQSRAILQFWNGYNEDLEDSFKMISQKYAGVESVTNIGNGDKEEGQEEVVEEQKTALDYVEDSLLPYLADGYAPQTAEDSAKLMEANFALVKADSILKAEEAFNDGLAEENPNLENTEDVDLNAGATGNMFDGRFTFTQEVYQNELGEKVATPTVGFVTKPSDTVYVGTILRSADAQSLLPDDKVIFMWSSKPESLSADTDEKGFKLYAAYPQDPNFLITGANVVSAGASTSPDGPGMVVNMTFDSKGSDVWENWTSAKVGQYVGISLDNVIYSFPVINGPISGGSTRISGDFSLEEAEELAAVLEAGSLPTSPVIVDEALVGPTLGEANIQKGLWSFAIALVIVLIYMVFYYAKAGIVADIALIANLFFIFGTLASLGAALTLPGIAGLVLTIGMSVDANVLIFERIREELKNGKVLKQAIADGYKAAYSAILDSNITSLLTAIILAYFGSGPIQGFATTLIIGIFSSLFCSIFVTRLLFSHMLDRKMGITFSNSFSNWFSNANFTFMEGRRKYYYFSAAIVAAGVISLFTIGIDKSVEFTGGRTYTIAFSEAPDQDEVATVIEKYSIEQDGQKGVKPVVKTVDGDKQLSISTNYLIGSKLDDKNATAKVDSVMNLAFNELGYYHVDSDEVINQEAPSYSVEGQRSVSAVISNNMMWSSLVAIALSLLVVFIYIGFRFNRWQYGLGALIAMFHDVLVVLGVFSILYALNVPINVELDQAIIAAILTVIGYSINDTVVIFDRIREYIGLHKRDDQNKVINSALNTTLSRTINTSLTTFMVLLIIFLFGGDGISGFSLALLIGVAVGTYSSLFIAAPSVVEFTKNLMPVSQEKKK</sequence>
<comment type="subunit">
    <text evidence="10">Forms a complex with SecD. Part of the essential Sec protein translocation apparatus which comprises SecA, SecYEG and auxiliary proteins SecDF. Other proteins may also be involved.</text>
</comment>
<evidence type="ECO:0000256" key="3">
    <source>
        <dbReference type="ARBA" id="ARBA00022475"/>
    </source>
</evidence>
<dbReference type="GO" id="GO:0043952">
    <property type="term" value="P:protein transport by the Sec complex"/>
    <property type="evidence" value="ECO:0007669"/>
    <property type="project" value="UniProtKB-UniRule"/>
</dbReference>
<feature type="domain" description="Protein export membrane protein SecD/SecF C-terminal" evidence="11">
    <location>
        <begin position="900"/>
        <end position="1085"/>
    </location>
</feature>
<comment type="caution">
    <text evidence="9">Lacks conserved residue(s) required for the propagation of feature annotation.</text>
</comment>
<evidence type="ECO:0000313" key="14">
    <source>
        <dbReference type="EMBL" id="CAG5085262.1"/>
    </source>
</evidence>
<dbReference type="Pfam" id="PF22599">
    <property type="entry name" value="SecDF_P1_head"/>
    <property type="match status" value="1"/>
</dbReference>
<dbReference type="InterPro" id="IPR048631">
    <property type="entry name" value="SecD_1st"/>
</dbReference>
<keyword evidence="7 9" id="KW-0811">Translocation</keyword>
<dbReference type="InterPro" id="IPR055344">
    <property type="entry name" value="SecD_SecF_C_bact"/>
</dbReference>
<keyword evidence="5 9" id="KW-0653">Protein transport</keyword>
<name>A0A916NT46_9FLAO</name>
<keyword evidence="4 9" id="KW-0812">Transmembrane</keyword>
<evidence type="ECO:0000259" key="13">
    <source>
        <dbReference type="Pfam" id="PF22599"/>
    </source>
</evidence>
<evidence type="ECO:0000256" key="9">
    <source>
        <dbReference type="HAMAP-Rule" id="MF_01463"/>
    </source>
</evidence>
<feature type="domain" description="SecDF P1 head subdomain" evidence="13">
    <location>
        <begin position="478"/>
        <end position="574"/>
    </location>
</feature>
<comment type="function">
    <text evidence="9">Part of the Sec protein translocase complex. Interacts with the SecYEG preprotein conducting channel. SecDF uses the proton motive force (PMF) to complete protein translocation after the ATP-dependent function of SecA.</text>
</comment>
<dbReference type="GO" id="GO:0006605">
    <property type="term" value="P:protein targeting"/>
    <property type="evidence" value="ECO:0007669"/>
    <property type="project" value="UniProtKB-UniRule"/>
</dbReference>
<feature type="transmembrane region" description="Helical" evidence="9">
    <location>
        <begin position="624"/>
        <end position="644"/>
    </location>
</feature>
<dbReference type="Gene3D" id="3.30.1360.200">
    <property type="match status" value="1"/>
</dbReference>
<evidence type="ECO:0000256" key="6">
    <source>
        <dbReference type="ARBA" id="ARBA00022989"/>
    </source>
</evidence>
<dbReference type="InterPro" id="IPR048634">
    <property type="entry name" value="SecD_SecF_C"/>
</dbReference>